<accession>A0A098QYL8</accession>
<dbReference type="GO" id="GO:0003677">
    <property type="term" value="F:DNA binding"/>
    <property type="evidence" value="ECO:0007669"/>
    <property type="project" value="InterPro"/>
</dbReference>
<gene>
    <name evidence="2" type="ORF">DC28_06850</name>
</gene>
<dbReference type="SUPFAM" id="SSF47413">
    <property type="entry name" value="lambda repressor-like DNA-binding domains"/>
    <property type="match status" value="1"/>
</dbReference>
<dbReference type="AlphaFoldDB" id="A0A098QYL8"/>
<reference evidence="2 3" key="1">
    <citation type="submission" date="2014-05" db="EMBL/GenBank/DDBJ databases">
        <title>De novo Genome Sequence of Spirocheata sp.</title>
        <authorList>
            <person name="Shivani Y."/>
            <person name="Subhash Y."/>
            <person name="Tushar L."/>
            <person name="Sasikala C."/>
            <person name="Ramana C.V."/>
        </authorList>
    </citation>
    <scope>NUCLEOTIDE SEQUENCE [LARGE SCALE GENOMIC DNA]</scope>
    <source>
        <strain evidence="2 3">JC230</strain>
    </source>
</reference>
<protein>
    <recommendedName>
        <fullName evidence="1">HTH cro/C1-type domain-containing protein</fullName>
    </recommendedName>
</protein>
<name>A0A098QYL8_9SPIO</name>
<dbReference type="eggNOG" id="COG1476">
    <property type="taxonomic scope" value="Bacteria"/>
</dbReference>
<proteinExistence type="predicted"/>
<evidence type="ECO:0000313" key="3">
    <source>
        <dbReference type="Proteomes" id="UP000029692"/>
    </source>
</evidence>
<dbReference type="PROSITE" id="PS50943">
    <property type="entry name" value="HTH_CROC1"/>
    <property type="match status" value="1"/>
</dbReference>
<comment type="caution">
    <text evidence="2">The sequence shown here is derived from an EMBL/GenBank/DDBJ whole genome shotgun (WGS) entry which is preliminary data.</text>
</comment>
<organism evidence="2 3">
    <name type="scientific">Spirochaeta lutea</name>
    <dbReference type="NCBI Taxonomy" id="1480694"/>
    <lineage>
        <taxon>Bacteria</taxon>
        <taxon>Pseudomonadati</taxon>
        <taxon>Spirochaetota</taxon>
        <taxon>Spirochaetia</taxon>
        <taxon>Spirochaetales</taxon>
        <taxon>Spirochaetaceae</taxon>
        <taxon>Spirochaeta</taxon>
    </lineage>
</organism>
<sequence length="119" mass="13927">MQVVVKKPHIRVEGEVTESLVEYLRKSFGEIEVIEDEDEQRIEISESDWYQTIRKTITPGENMRVYRQMHNLTQEELGSRIGNLTRQNISNMETNRRSISKAVAKKLAQVFDVSVEKFL</sequence>
<dbReference type="CDD" id="cd00093">
    <property type="entry name" value="HTH_XRE"/>
    <property type="match status" value="1"/>
</dbReference>
<dbReference type="Pfam" id="PF01381">
    <property type="entry name" value="HTH_3"/>
    <property type="match status" value="1"/>
</dbReference>
<keyword evidence="3" id="KW-1185">Reference proteome</keyword>
<evidence type="ECO:0000259" key="1">
    <source>
        <dbReference type="PROSITE" id="PS50943"/>
    </source>
</evidence>
<dbReference type="OrthoDB" id="361754at2"/>
<dbReference type="InterPro" id="IPR001387">
    <property type="entry name" value="Cro/C1-type_HTH"/>
</dbReference>
<dbReference type="InterPro" id="IPR010982">
    <property type="entry name" value="Lambda_DNA-bd_dom_sf"/>
</dbReference>
<dbReference type="EMBL" id="JNUP01000051">
    <property type="protein sequence ID" value="KGE72538.1"/>
    <property type="molecule type" value="Genomic_DNA"/>
</dbReference>
<dbReference type="SMART" id="SM00530">
    <property type="entry name" value="HTH_XRE"/>
    <property type="match status" value="1"/>
</dbReference>
<dbReference type="Gene3D" id="1.10.260.40">
    <property type="entry name" value="lambda repressor-like DNA-binding domains"/>
    <property type="match status" value="1"/>
</dbReference>
<evidence type="ECO:0000313" key="2">
    <source>
        <dbReference type="EMBL" id="KGE72538.1"/>
    </source>
</evidence>
<dbReference type="Proteomes" id="UP000029692">
    <property type="component" value="Unassembled WGS sequence"/>
</dbReference>
<feature type="domain" description="HTH cro/C1-type" evidence="1">
    <location>
        <begin position="63"/>
        <end position="118"/>
    </location>
</feature>